<dbReference type="EMBL" id="QUSF01000031">
    <property type="protein sequence ID" value="RLV99688.1"/>
    <property type="molecule type" value="Genomic_DNA"/>
</dbReference>
<protein>
    <submittedName>
        <fullName evidence="1">Uncharacterized protein</fullName>
    </submittedName>
</protein>
<keyword evidence="2" id="KW-1185">Reference proteome</keyword>
<evidence type="ECO:0000313" key="2">
    <source>
        <dbReference type="Proteomes" id="UP000276834"/>
    </source>
</evidence>
<comment type="caution">
    <text evidence="1">The sequence shown here is derived from an EMBL/GenBank/DDBJ whole genome shotgun (WGS) entry which is preliminary data.</text>
</comment>
<evidence type="ECO:0000313" key="1">
    <source>
        <dbReference type="EMBL" id="RLV99688.1"/>
    </source>
</evidence>
<accession>A0A3L8SBT7</accession>
<proteinExistence type="predicted"/>
<reference evidence="1 2" key="1">
    <citation type="journal article" date="2018" name="Proc. R. Soc. B">
        <title>A non-coding region near Follistatin controls head colour polymorphism in the Gouldian finch.</title>
        <authorList>
            <person name="Toomey M.B."/>
            <person name="Marques C.I."/>
            <person name="Andrade P."/>
            <person name="Araujo P.M."/>
            <person name="Sabatino S."/>
            <person name="Gazda M.A."/>
            <person name="Afonso S."/>
            <person name="Lopes R.J."/>
            <person name="Corbo J.C."/>
            <person name="Carneiro M."/>
        </authorList>
    </citation>
    <scope>NUCLEOTIDE SEQUENCE [LARGE SCALE GENOMIC DNA]</scope>
    <source>
        <strain evidence="1">Red01</strain>
        <tissue evidence="1">Muscle</tissue>
    </source>
</reference>
<gene>
    <name evidence="1" type="ORF">DV515_00009557</name>
</gene>
<name>A0A3L8SBT7_CHLGU</name>
<dbReference type="Proteomes" id="UP000276834">
    <property type="component" value="Unassembled WGS sequence"/>
</dbReference>
<dbReference type="AlphaFoldDB" id="A0A3L8SBT7"/>
<organism evidence="1 2">
    <name type="scientific">Chloebia gouldiae</name>
    <name type="common">Gouldian finch</name>
    <name type="synonym">Erythrura gouldiae</name>
    <dbReference type="NCBI Taxonomy" id="44316"/>
    <lineage>
        <taxon>Eukaryota</taxon>
        <taxon>Metazoa</taxon>
        <taxon>Chordata</taxon>
        <taxon>Craniata</taxon>
        <taxon>Vertebrata</taxon>
        <taxon>Euteleostomi</taxon>
        <taxon>Archelosauria</taxon>
        <taxon>Archosauria</taxon>
        <taxon>Dinosauria</taxon>
        <taxon>Saurischia</taxon>
        <taxon>Theropoda</taxon>
        <taxon>Coelurosauria</taxon>
        <taxon>Aves</taxon>
        <taxon>Neognathae</taxon>
        <taxon>Neoaves</taxon>
        <taxon>Telluraves</taxon>
        <taxon>Australaves</taxon>
        <taxon>Passeriformes</taxon>
        <taxon>Passeroidea</taxon>
        <taxon>Passeridae</taxon>
        <taxon>Chloebia</taxon>
    </lineage>
</organism>
<sequence length="117" mass="12866">MPIIYFPFSPALGRFSAVKIPWKVQLAGNSSLPAGRRESSHGSRTGNYELSHPRLWLGPFGSDTFCLRSVRGEMAFSDLISKASQGGGISLAPQIQAWGFKKPLEEERALAEKVLQF</sequence>